<comment type="caution">
    <text evidence="7">The sequence shown here is derived from an EMBL/GenBank/DDBJ whole genome shotgun (WGS) entry which is preliminary data.</text>
</comment>
<evidence type="ECO:0000256" key="4">
    <source>
        <dbReference type="PROSITE-ProRule" id="PRU00723"/>
    </source>
</evidence>
<keyword evidence="1 4" id="KW-0479">Metal-binding</keyword>
<dbReference type="InterPro" id="IPR000571">
    <property type="entry name" value="Znf_CCCH"/>
</dbReference>
<keyword evidence="3 4" id="KW-0862">Zinc</keyword>
<protein>
    <recommendedName>
        <fullName evidence="6">C3H1-type domain-containing protein</fullName>
    </recommendedName>
</protein>
<dbReference type="STRING" id="1849047.A0A3D8QP61"/>
<feature type="zinc finger region" description="C3H1-type" evidence="4">
    <location>
        <begin position="4"/>
        <end position="32"/>
    </location>
</feature>
<organism evidence="7 8">
    <name type="scientific">Coleophoma cylindrospora</name>
    <dbReference type="NCBI Taxonomy" id="1849047"/>
    <lineage>
        <taxon>Eukaryota</taxon>
        <taxon>Fungi</taxon>
        <taxon>Dikarya</taxon>
        <taxon>Ascomycota</taxon>
        <taxon>Pezizomycotina</taxon>
        <taxon>Leotiomycetes</taxon>
        <taxon>Helotiales</taxon>
        <taxon>Dermateaceae</taxon>
        <taxon>Coleophoma</taxon>
    </lineage>
</organism>
<name>A0A3D8QP61_9HELO</name>
<dbReference type="PANTHER" id="PTHR38846:SF1">
    <property type="entry name" value="C3H1-TYPE DOMAIN-CONTAINING PROTEIN"/>
    <property type="match status" value="1"/>
</dbReference>
<dbReference type="InterPro" id="IPR036855">
    <property type="entry name" value="Znf_CCCH_sf"/>
</dbReference>
<dbReference type="GO" id="GO:0008270">
    <property type="term" value="F:zinc ion binding"/>
    <property type="evidence" value="ECO:0007669"/>
    <property type="project" value="UniProtKB-KW"/>
</dbReference>
<keyword evidence="2 4" id="KW-0863">Zinc-finger</keyword>
<evidence type="ECO:0000256" key="5">
    <source>
        <dbReference type="SAM" id="MobiDB-lite"/>
    </source>
</evidence>
<feature type="region of interest" description="Disordered" evidence="5">
    <location>
        <begin position="35"/>
        <end position="54"/>
    </location>
</feature>
<feature type="domain" description="C3H1-type" evidence="6">
    <location>
        <begin position="4"/>
        <end position="32"/>
    </location>
</feature>
<dbReference type="AlphaFoldDB" id="A0A3D8QP61"/>
<gene>
    <name evidence="7" type="ORF">BP6252_11122</name>
</gene>
<dbReference type="PROSITE" id="PS50103">
    <property type="entry name" value="ZF_C3H1"/>
    <property type="match status" value="1"/>
</dbReference>
<reference evidence="7 8" key="1">
    <citation type="journal article" date="2018" name="IMA Fungus">
        <title>IMA Genome-F 9: Draft genome sequence of Annulohypoxylon stygium, Aspergillus mulundensis, Berkeleyomyces basicola (syn. Thielaviopsis basicola), Ceratocystis smalleyi, two Cercospora beticola strains, Coleophoma cylindrospora, Fusarium fracticaudum, Phialophora cf. hyalina, and Morchella septimelata.</title>
        <authorList>
            <person name="Wingfield B.D."/>
            <person name="Bills G.F."/>
            <person name="Dong Y."/>
            <person name="Huang W."/>
            <person name="Nel W.J."/>
            <person name="Swalarsk-Parry B.S."/>
            <person name="Vaghefi N."/>
            <person name="Wilken P.M."/>
            <person name="An Z."/>
            <person name="de Beer Z.W."/>
            <person name="De Vos L."/>
            <person name="Chen L."/>
            <person name="Duong T.A."/>
            <person name="Gao Y."/>
            <person name="Hammerbacher A."/>
            <person name="Kikkert J.R."/>
            <person name="Li Y."/>
            <person name="Li H."/>
            <person name="Li K."/>
            <person name="Li Q."/>
            <person name="Liu X."/>
            <person name="Ma X."/>
            <person name="Naidoo K."/>
            <person name="Pethybridge S.J."/>
            <person name="Sun J."/>
            <person name="Steenkamp E.T."/>
            <person name="van der Nest M.A."/>
            <person name="van Wyk S."/>
            <person name="Wingfield M.J."/>
            <person name="Xiong C."/>
            <person name="Yue Q."/>
            <person name="Zhang X."/>
        </authorList>
    </citation>
    <scope>NUCLEOTIDE SEQUENCE [LARGE SCALE GENOMIC DNA]</scope>
    <source>
        <strain evidence="7 8">BP6252</strain>
    </source>
</reference>
<dbReference type="SUPFAM" id="SSF90229">
    <property type="entry name" value="CCCH zinc finger"/>
    <property type="match status" value="1"/>
</dbReference>
<proteinExistence type="predicted"/>
<evidence type="ECO:0000313" key="8">
    <source>
        <dbReference type="Proteomes" id="UP000256645"/>
    </source>
</evidence>
<evidence type="ECO:0000313" key="7">
    <source>
        <dbReference type="EMBL" id="RDW63577.1"/>
    </source>
</evidence>
<dbReference type="OrthoDB" id="6105938at2759"/>
<dbReference type="Proteomes" id="UP000256645">
    <property type="component" value="Unassembled WGS sequence"/>
</dbReference>
<keyword evidence="8" id="KW-1185">Reference proteome</keyword>
<evidence type="ECO:0000256" key="2">
    <source>
        <dbReference type="ARBA" id="ARBA00022771"/>
    </source>
</evidence>
<accession>A0A3D8QP61</accession>
<evidence type="ECO:0000256" key="3">
    <source>
        <dbReference type="ARBA" id="ARBA00022833"/>
    </source>
</evidence>
<dbReference type="PANTHER" id="PTHR38846">
    <property type="entry name" value="C3H1-TYPE DOMAIN-CONTAINING PROTEIN"/>
    <property type="match status" value="1"/>
</dbReference>
<evidence type="ECO:0000259" key="6">
    <source>
        <dbReference type="PROSITE" id="PS50103"/>
    </source>
</evidence>
<dbReference type="EMBL" id="PDLM01000013">
    <property type="protein sequence ID" value="RDW63577.1"/>
    <property type="molecule type" value="Genomic_DNA"/>
</dbReference>
<evidence type="ECO:0000256" key="1">
    <source>
        <dbReference type="ARBA" id="ARBA00022723"/>
    </source>
</evidence>
<sequence>MGTSKPSGFCFQYAKSGACRFGSQCKYTHDEFKKDQNNKSVPRSFIQSRKKPNGKCHEIKQPADHIGEFFAQHPSFRHDSSAPIWSEFYRMCDDFDWVRQDPEMLEAKREFKSAMVLQFNRIYGKSERDMRSWKKLFRALNITPVPIDLKACRKVISKTHVNLVDLVDAPRTGASVMIFPSLTELQDYTIESGKFFPKSHAYAGGLLRLLLREILNARESLH</sequence>
<feature type="compositionally biased region" description="Polar residues" evidence="5">
    <location>
        <begin position="38"/>
        <end position="47"/>
    </location>
</feature>